<evidence type="ECO:0000313" key="2">
    <source>
        <dbReference type="EMBL" id="MTU31009.1"/>
    </source>
</evidence>
<comment type="caution">
    <text evidence="2">The sequence shown here is derived from an EMBL/GenBank/DDBJ whole genome shotgun (WGS) entry which is preliminary data.</text>
</comment>
<keyword evidence="1" id="KW-0472">Membrane</keyword>
<dbReference type="EMBL" id="WNCR01000015">
    <property type="protein sequence ID" value="MTU31009.1"/>
    <property type="molecule type" value="Genomic_DNA"/>
</dbReference>
<protein>
    <submittedName>
        <fullName evidence="2">Uncharacterized protein</fullName>
    </submittedName>
</protein>
<gene>
    <name evidence="2" type="ORF">GMD66_17715</name>
</gene>
<keyword evidence="1" id="KW-0812">Transmembrane</keyword>
<sequence length="260" mass="29960">MKDNLQNIADLIGALAEDIEEIKKMLVTKDAPDKDEAVKRLASDLEPVIRFFGGSTPENISDIFKSKETIKAYKKSLGGEMIISLQEYTDANDKNMRERGIPTTKDLLYKILEVLTDHVEKDKQVSQKAQQKQGFTQKLCQAIHFYKVKSGIRRLWDKVPDGWYKNPYAWAGIIFTLVFFALFAASWVRWHEYLKENRKLRTVADKYQVTTLMLNELYPELAVTVGAYEKLVETVGVDSALTVFNRQLEKVRNEENESKQ</sequence>
<dbReference type="Proteomes" id="UP000437446">
    <property type="component" value="Unassembled WGS sequence"/>
</dbReference>
<proteinExistence type="predicted"/>
<reference evidence="2 3" key="1">
    <citation type="journal article" date="2019" name="Nat. Med.">
        <title>A library of human gut bacterial isolates paired with longitudinal multiomics data enables mechanistic microbiome research.</title>
        <authorList>
            <person name="Poyet M."/>
            <person name="Groussin M."/>
            <person name="Gibbons S.M."/>
            <person name="Avila-Pacheco J."/>
            <person name="Jiang X."/>
            <person name="Kearney S.M."/>
            <person name="Perrotta A.R."/>
            <person name="Berdy B."/>
            <person name="Zhao S."/>
            <person name="Lieberman T.D."/>
            <person name="Swanson P.K."/>
            <person name="Smith M."/>
            <person name="Roesemann S."/>
            <person name="Alexander J.E."/>
            <person name="Rich S.A."/>
            <person name="Livny J."/>
            <person name="Vlamakis H."/>
            <person name="Clish C."/>
            <person name="Bullock K."/>
            <person name="Deik A."/>
            <person name="Scott J."/>
            <person name="Pierce K.A."/>
            <person name="Xavier R.J."/>
            <person name="Alm E.J."/>
        </authorList>
    </citation>
    <scope>NUCLEOTIDE SEQUENCE [LARGE SCALE GENOMIC DNA]</scope>
    <source>
        <strain evidence="2 3">BIOML-A25</strain>
    </source>
</reference>
<feature type="transmembrane region" description="Helical" evidence="1">
    <location>
        <begin position="168"/>
        <end position="190"/>
    </location>
</feature>
<organism evidence="2 3">
    <name type="scientific">Parabacteroides merdae</name>
    <dbReference type="NCBI Taxonomy" id="46503"/>
    <lineage>
        <taxon>Bacteria</taxon>
        <taxon>Pseudomonadati</taxon>
        <taxon>Bacteroidota</taxon>
        <taxon>Bacteroidia</taxon>
        <taxon>Bacteroidales</taxon>
        <taxon>Tannerellaceae</taxon>
        <taxon>Parabacteroides</taxon>
    </lineage>
</organism>
<evidence type="ECO:0000256" key="1">
    <source>
        <dbReference type="SAM" id="Phobius"/>
    </source>
</evidence>
<name>A0A7K1HIK6_9BACT</name>
<accession>A0A7K1HIK6</accession>
<dbReference type="AlphaFoldDB" id="A0A7K1HIK6"/>
<evidence type="ECO:0000313" key="3">
    <source>
        <dbReference type="Proteomes" id="UP000437446"/>
    </source>
</evidence>
<keyword evidence="1" id="KW-1133">Transmembrane helix</keyword>
<dbReference type="RefSeq" id="WP_129944025.1">
    <property type="nucleotide sequence ID" value="NZ_RCYQ01000020.1"/>
</dbReference>